<evidence type="ECO:0000256" key="2">
    <source>
        <dbReference type="PROSITE-ProRule" id="PRU00607"/>
    </source>
</evidence>
<keyword evidence="5" id="KW-1185">Reference proteome</keyword>
<name>A0AAN9HP78_CROPI</name>
<dbReference type="GO" id="GO:0046900">
    <property type="term" value="P:tetrahydrofolylpolyglutamate metabolic process"/>
    <property type="evidence" value="ECO:0007669"/>
    <property type="project" value="TreeGrafter"/>
</dbReference>
<gene>
    <name evidence="4" type="ORF">RIF29_38957</name>
</gene>
<evidence type="ECO:0000256" key="1">
    <source>
        <dbReference type="PIRSR" id="PIRSR615527-1"/>
    </source>
</evidence>
<dbReference type="AlphaFoldDB" id="A0AAN9HP78"/>
<feature type="active site" description="Proton donor" evidence="1">
    <location>
        <position position="106"/>
    </location>
</feature>
<evidence type="ECO:0000259" key="3">
    <source>
        <dbReference type="Pfam" id="PF00117"/>
    </source>
</evidence>
<protein>
    <recommendedName>
        <fullName evidence="3">Glutamine amidotransferase domain-containing protein</fullName>
    </recommendedName>
</protein>
<comment type="caution">
    <text evidence="4">The sequence shown here is derived from an EMBL/GenBank/DDBJ whole genome shotgun (WGS) entry which is preliminary data.</text>
</comment>
<dbReference type="Proteomes" id="UP001372338">
    <property type="component" value="Unassembled WGS sequence"/>
</dbReference>
<dbReference type="GO" id="GO:0005773">
    <property type="term" value="C:vacuole"/>
    <property type="evidence" value="ECO:0007669"/>
    <property type="project" value="TreeGrafter"/>
</dbReference>
<dbReference type="PANTHER" id="PTHR11315">
    <property type="entry name" value="PROTEASE FAMILY C26 GAMMA-GLUTAMYL HYDROLASE"/>
    <property type="match status" value="1"/>
</dbReference>
<organism evidence="4 5">
    <name type="scientific">Crotalaria pallida</name>
    <name type="common">Smooth rattlebox</name>
    <name type="synonym">Crotalaria striata</name>
    <dbReference type="NCBI Taxonomy" id="3830"/>
    <lineage>
        <taxon>Eukaryota</taxon>
        <taxon>Viridiplantae</taxon>
        <taxon>Streptophyta</taxon>
        <taxon>Embryophyta</taxon>
        <taxon>Tracheophyta</taxon>
        <taxon>Spermatophyta</taxon>
        <taxon>Magnoliopsida</taxon>
        <taxon>eudicotyledons</taxon>
        <taxon>Gunneridae</taxon>
        <taxon>Pentapetalae</taxon>
        <taxon>rosids</taxon>
        <taxon>fabids</taxon>
        <taxon>Fabales</taxon>
        <taxon>Fabaceae</taxon>
        <taxon>Papilionoideae</taxon>
        <taxon>50 kb inversion clade</taxon>
        <taxon>genistoids sensu lato</taxon>
        <taxon>core genistoids</taxon>
        <taxon>Crotalarieae</taxon>
        <taxon>Crotalaria</taxon>
    </lineage>
</organism>
<dbReference type="InterPro" id="IPR017926">
    <property type="entry name" value="GATASE"/>
</dbReference>
<feature type="domain" description="Glutamine amidotransferase" evidence="3">
    <location>
        <begin position="39"/>
        <end position="109"/>
    </location>
</feature>
<reference evidence="4 5" key="1">
    <citation type="submission" date="2024-01" db="EMBL/GenBank/DDBJ databases">
        <title>The genomes of 5 underutilized Papilionoideae crops provide insights into root nodulation and disease resistanc.</title>
        <authorList>
            <person name="Yuan L."/>
        </authorList>
    </citation>
    <scope>NUCLEOTIDE SEQUENCE [LARGE SCALE GENOMIC DNA]</scope>
    <source>
        <strain evidence="4">ZHUSHIDOU_FW_LH</strain>
        <tissue evidence="4">Leaf</tissue>
    </source>
</reference>
<dbReference type="GO" id="GO:0034722">
    <property type="term" value="F:gamma-glutamyl-peptidase activity"/>
    <property type="evidence" value="ECO:0007669"/>
    <property type="project" value="TreeGrafter"/>
</dbReference>
<dbReference type="PROSITE" id="PS51275">
    <property type="entry name" value="PEPTIDASE_C26_GGH"/>
    <property type="match status" value="1"/>
</dbReference>
<dbReference type="Pfam" id="PF00117">
    <property type="entry name" value="GATase"/>
    <property type="match status" value="1"/>
</dbReference>
<sequence>MIISEDKNILEEFSASNQASSLQFVENAKIEGTIFQSFPPDLFKKLSSECIVMQDHHFGISPEKFQSNQKLSSFWEILTTSTDEKDEVYVSTVSSRNYPVTGFQWHPETNAFGWGLTNTPHTEDAIRVTQSAAGFLVSEARKSSNRPNAQEVRDNLIYNYIPTYDGKAGNQAPPPPIARTPMCQCRAAAAPSVPTR</sequence>
<dbReference type="SUPFAM" id="SSF52317">
    <property type="entry name" value="Class I glutamine amidotransferase-like"/>
    <property type="match status" value="1"/>
</dbReference>
<dbReference type="InterPro" id="IPR015527">
    <property type="entry name" value="Pept_C26_g-glut_hydrolase"/>
</dbReference>
<evidence type="ECO:0000313" key="5">
    <source>
        <dbReference type="Proteomes" id="UP001372338"/>
    </source>
</evidence>
<comment type="caution">
    <text evidence="2">Lacks conserved residue(s) required for the propagation of feature annotation.</text>
</comment>
<dbReference type="Gene3D" id="3.40.50.880">
    <property type="match status" value="1"/>
</dbReference>
<dbReference type="EMBL" id="JAYWIO010000008">
    <property type="protein sequence ID" value="KAK7244139.1"/>
    <property type="molecule type" value="Genomic_DNA"/>
</dbReference>
<accession>A0AAN9HP78</accession>
<evidence type="ECO:0000313" key="4">
    <source>
        <dbReference type="EMBL" id="KAK7244139.1"/>
    </source>
</evidence>
<proteinExistence type="predicted"/>
<dbReference type="InterPro" id="IPR029062">
    <property type="entry name" value="Class_I_gatase-like"/>
</dbReference>
<dbReference type="PANTHER" id="PTHR11315:SF0">
    <property type="entry name" value="FOLATE GAMMA-GLUTAMYL HYDROLASE"/>
    <property type="match status" value="1"/>
</dbReference>